<reference evidence="2" key="1">
    <citation type="submission" date="2023-06" db="EMBL/GenBank/DDBJ databases">
        <authorList>
            <person name="Kurt Z."/>
        </authorList>
    </citation>
    <scope>NUCLEOTIDE SEQUENCE</scope>
</reference>
<keyword evidence="4" id="KW-1185">Reference proteome</keyword>
<evidence type="ECO:0000313" key="2">
    <source>
        <dbReference type="EMBL" id="CAI9933962.1"/>
    </source>
</evidence>
<dbReference type="EMBL" id="CATOUU010000554">
    <property type="protein sequence ID" value="CAI9933962.1"/>
    <property type="molecule type" value="Genomic_DNA"/>
</dbReference>
<proteinExistence type="predicted"/>
<dbReference type="Pfam" id="PF00373">
    <property type="entry name" value="FERM_M"/>
    <property type="match status" value="1"/>
</dbReference>
<comment type="caution">
    <text evidence="2">The sequence shown here is derived from an EMBL/GenBank/DDBJ whole genome shotgun (WGS) entry which is preliminary data.</text>
</comment>
<dbReference type="CDD" id="cd14473">
    <property type="entry name" value="FERM_B-lobe"/>
    <property type="match status" value="1"/>
</dbReference>
<dbReference type="InterPro" id="IPR035963">
    <property type="entry name" value="FERM_2"/>
</dbReference>
<evidence type="ECO:0000313" key="4">
    <source>
        <dbReference type="Proteomes" id="UP001642409"/>
    </source>
</evidence>
<dbReference type="EMBL" id="CAXDID020000169">
    <property type="protein sequence ID" value="CAL6046822.1"/>
    <property type="molecule type" value="Genomic_DNA"/>
</dbReference>
<dbReference type="Proteomes" id="UP001642409">
    <property type="component" value="Unassembled WGS sequence"/>
</dbReference>
<dbReference type="InterPro" id="IPR019748">
    <property type="entry name" value="FERM_central"/>
</dbReference>
<accession>A0AA86PDW7</accession>
<evidence type="ECO:0000313" key="3">
    <source>
        <dbReference type="EMBL" id="CAL6046822.1"/>
    </source>
</evidence>
<dbReference type="AlphaFoldDB" id="A0AA86PDW7"/>
<dbReference type="Gene3D" id="1.20.80.10">
    <property type="match status" value="1"/>
</dbReference>
<feature type="domain" description="FERM central" evidence="1">
    <location>
        <begin position="86"/>
        <end position="178"/>
    </location>
</feature>
<gene>
    <name evidence="2" type="ORF">HINF_LOCUS21607</name>
    <name evidence="3" type="ORF">HINF_LOCUS41911</name>
</gene>
<dbReference type="SUPFAM" id="SSF47031">
    <property type="entry name" value="Second domain of FERM"/>
    <property type="match status" value="1"/>
</dbReference>
<reference evidence="3 4" key="2">
    <citation type="submission" date="2024-07" db="EMBL/GenBank/DDBJ databases">
        <authorList>
            <person name="Akdeniz Z."/>
        </authorList>
    </citation>
    <scope>NUCLEOTIDE SEQUENCE [LARGE SCALE GENOMIC DNA]</scope>
</reference>
<protein>
    <submittedName>
        <fullName evidence="2">FERM/acyl-CoA-binding protein superfamily</fullName>
    </submittedName>
    <submittedName>
        <fullName evidence="3">FERM/acyl-CoA-binding_protein superfamily</fullName>
    </submittedName>
</protein>
<organism evidence="2">
    <name type="scientific">Hexamita inflata</name>
    <dbReference type="NCBI Taxonomy" id="28002"/>
    <lineage>
        <taxon>Eukaryota</taxon>
        <taxon>Metamonada</taxon>
        <taxon>Diplomonadida</taxon>
        <taxon>Hexamitidae</taxon>
        <taxon>Hexamitinae</taxon>
        <taxon>Hexamita</taxon>
    </lineage>
</organism>
<sequence length="251" mass="28994">MIVIVSDFQFSIVLPPKQCVKDLILHVLGKLDIKSDYHKYCCIYTADQILPLTAPLYIFDQHAVLRFKLFDIQGAIAHNDFGLNMLIYAQTKQYIRSKYISLDSDILCQVVALYLCIDFGQYTSQFQFPLGDYIPSSILSVFRESDVQKQIVTYYKQIPQMTKELYLQNFIQLIKQLNLTFVLFRGTENNSNVIFGFNKQKLLLLKQNESTLSDLNCFKINEENAVFKIGNETIIILCENIKLVKGLSEII</sequence>
<name>A0AA86PDW7_9EUKA</name>
<dbReference type="InterPro" id="IPR014352">
    <property type="entry name" value="FERM/acyl-CoA-bd_prot_sf"/>
</dbReference>
<evidence type="ECO:0000259" key="1">
    <source>
        <dbReference type="Pfam" id="PF00373"/>
    </source>
</evidence>